<name>A0A2K3M790_TRIPR</name>
<dbReference type="Proteomes" id="UP000236291">
    <property type="component" value="Unassembled WGS sequence"/>
</dbReference>
<comment type="caution">
    <text evidence="1">The sequence shown here is derived from an EMBL/GenBank/DDBJ whole genome shotgun (WGS) entry which is preliminary data.</text>
</comment>
<dbReference type="AlphaFoldDB" id="A0A2K3M790"/>
<accession>A0A2K3M790</accession>
<evidence type="ECO:0000313" key="2">
    <source>
        <dbReference type="Proteomes" id="UP000236291"/>
    </source>
</evidence>
<proteinExistence type="predicted"/>
<reference evidence="1 2" key="1">
    <citation type="journal article" date="2014" name="Am. J. Bot.">
        <title>Genome assembly and annotation for red clover (Trifolium pratense; Fabaceae).</title>
        <authorList>
            <person name="Istvanek J."/>
            <person name="Jaros M."/>
            <person name="Krenek A."/>
            <person name="Repkova J."/>
        </authorList>
    </citation>
    <scope>NUCLEOTIDE SEQUENCE [LARGE SCALE GENOMIC DNA]</scope>
    <source>
        <strain evidence="2">cv. Tatra</strain>
        <tissue evidence="1">Young leaves</tissue>
    </source>
</reference>
<feature type="non-terminal residue" evidence="1">
    <location>
        <position position="1"/>
    </location>
</feature>
<protein>
    <submittedName>
        <fullName evidence="1">Uncharacterized protein</fullName>
    </submittedName>
</protein>
<gene>
    <name evidence="1" type="ORF">L195_g042735</name>
</gene>
<organism evidence="1 2">
    <name type="scientific">Trifolium pratense</name>
    <name type="common">Red clover</name>
    <dbReference type="NCBI Taxonomy" id="57577"/>
    <lineage>
        <taxon>Eukaryota</taxon>
        <taxon>Viridiplantae</taxon>
        <taxon>Streptophyta</taxon>
        <taxon>Embryophyta</taxon>
        <taxon>Tracheophyta</taxon>
        <taxon>Spermatophyta</taxon>
        <taxon>Magnoliopsida</taxon>
        <taxon>eudicotyledons</taxon>
        <taxon>Gunneridae</taxon>
        <taxon>Pentapetalae</taxon>
        <taxon>rosids</taxon>
        <taxon>fabids</taxon>
        <taxon>Fabales</taxon>
        <taxon>Fabaceae</taxon>
        <taxon>Papilionoideae</taxon>
        <taxon>50 kb inversion clade</taxon>
        <taxon>NPAAA clade</taxon>
        <taxon>Hologalegina</taxon>
        <taxon>IRL clade</taxon>
        <taxon>Trifolieae</taxon>
        <taxon>Trifolium</taxon>
    </lineage>
</organism>
<reference evidence="1 2" key="2">
    <citation type="journal article" date="2017" name="Front. Plant Sci.">
        <title>Gene Classification and Mining of Molecular Markers Useful in Red Clover (Trifolium pratense) Breeding.</title>
        <authorList>
            <person name="Istvanek J."/>
            <person name="Dluhosova J."/>
            <person name="Dluhos P."/>
            <person name="Patkova L."/>
            <person name="Nedelnik J."/>
            <person name="Repkova J."/>
        </authorList>
    </citation>
    <scope>NUCLEOTIDE SEQUENCE [LARGE SCALE GENOMIC DNA]</scope>
    <source>
        <strain evidence="2">cv. Tatra</strain>
        <tissue evidence="1">Young leaves</tissue>
    </source>
</reference>
<dbReference type="EMBL" id="ASHM01051776">
    <property type="protein sequence ID" value="PNX86654.1"/>
    <property type="molecule type" value="Genomic_DNA"/>
</dbReference>
<evidence type="ECO:0000313" key="1">
    <source>
        <dbReference type="EMBL" id="PNX86654.1"/>
    </source>
</evidence>
<sequence>DYYSIGGVGTRGKGGLGMSTGIGAGNGGKGNDGIAGIGTFGNGKGGKN</sequence>